<dbReference type="PANTHER" id="PTHR24345:SF0">
    <property type="entry name" value="CELL CYCLE SERINE_THREONINE-PROTEIN KINASE CDC5_MSD2"/>
    <property type="match status" value="1"/>
</dbReference>
<dbReference type="Gene3D" id="1.10.510.10">
    <property type="entry name" value="Transferase(Phosphotransferase) domain 1"/>
    <property type="match status" value="1"/>
</dbReference>
<evidence type="ECO:0000256" key="4">
    <source>
        <dbReference type="ARBA" id="ARBA00022777"/>
    </source>
</evidence>
<keyword evidence="2" id="KW-0808">Transferase</keyword>
<dbReference type="SUPFAM" id="SSF56112">
    <property type="entry name" value="Protein kinase-like (PK-like)"/>
    <property type="match status" value="1"/>
</dbReference>
<keyword evidence="8" id="KW-1185">Reference proteome</keyword>
<gene>
    <name evidence="7" type="ORF">CANTADRAFT_50916</name>
</gene>
<dbReference type="PANTHER" id="PTHR24345">
    <property type="entry name" value="SERINE/THREONINE-PROTEIN KINASE PLK"/>
    <property type="match status" value="1"/>
</dbReference>
<dbReference type="RefSeq" id="XP_020064218.1">
    <property type="nucleotide sequence ID" value="XM_020209879.1"/>
</dbReference>
<evidence type="ECO:0000313" key="7">
    <source>
        <dbReference type="EMBL" id="ODV79096.1"/>
    </source>
</evidence>
<sequence length="381" mass="43239">MSRPSVGIPSSAGDRVPISKEAIPALQAKLPSIFSSSNRSSPTGTPAQYFKSGKPIYEGANGIVLKGSDPAHSGTVVIKIIKKPDDQTVQKYRESTRREFDNIKSCTHKNVIDVLDLVVADCDDEFALIFPYHPNGDLLDFLSRLRRFKIEVTDSLKDSIYKQIVKGVHYLHTKNIVHRDLKPENFLIDGSGVIKISDFGYSLDLNDCVKYHQQFLESPGDIYSGTNSFKAPELFEYEAQILSKTFDYDCFFKNKISLFKALDYWALGITYLNISLMKTPWANSDVKDSKNLTFARFVKNYPKDPTSMKRIINELNDRNSTFSNNRALVLFKSLHYDSREHIIGMLNPDCTKRSTTTMLLDSNWLTQVYANPKDLISLMKK</sequence>
<evidence type="ECO:0000256" key="3">
    <source>
        <dbReference type="ARBA" id="ARBA00022741"/>
    </source>
</evidence>
<dbReference type="EMBL" id="KV453912">
    <property type="protein sequence ID" value="ODV79096.1"/>
    <property type="molecule type" value="Genomic_DNA"/>
</dbReference>
<dbReference type="InterPro" id="IPR011009">
    <property type="entry name" value="Kinase-like_dom_sf"/>
</dbReference>
<evidence type="ECO:0000256" key="2">
    <source>
        <dbReference type="ARBA" id="ARBA00022679"/>
    </source>
</evidence>
<dbReference type="GO" id="GO:0005634">
    <property type="term" value="C:nucleus"/>
    <property type="evidence" value="ECO:0007669"/>
    <property type="project" value="TreeGrafter"/>
</dbReference>
<dbReference type="STRING" id="984487.A0A1E4SHX3"/>
<keyword evidence="4 7" id="KW-0418">Kinase</keyword>
<dbReference type="GO" id="GO:0004674">
    <property type="term" value="F:protein serine/threonine kinase activity"/>
    <property type="evidence" value="ECO:0007669"/>
    <property type="project" value="UniProtKB-KW"/>
</dbReference>
<proteinExistence type="predicted"/>
<dbReference type="Proteomes" id="UP000094285">
    <property type="component" value="Unassembled WGS sequence"/>
</dbReference>
<name>A0A1E4SHX3_9ASCO</name>
<dbReference type="AlphaFoldDB" id="A0A1E4SHX3"/>
<dbReference type="GO" id="GO:0005524">
    <property type="term" value="F:ATP binding"/>
    <property type="evidence" value="ECO:0007669"/>
    <property type="project" value="UniProtKB-KW"/>
</dbReference>
<dbReference type="PROSITE" id="PS00108">
    <property type="entry name" value="PROTEIN_KINASE_ST"/>
    <property type="match status" value="1"/>
</dbReference>
<dbReference type="Pfam" id="PF00069">
    <property type="entry name" value="Pkinase"/>
    <property type="match status" value="1"/>
</dbReference>
<dbReference type="InterPro" id="IPR008271">
    <property type="entry name" value="Ser/Thr_kinase_AS"/>
</dbReference>
<evidence type="ECO:0000256" key="5">
    <source>
        <dbReference type="ARBA" id="ARBA00022840"/>
    </source>
</evidence>
<dbReference type="GeneID" id="30984015"/>
<dbReference type="SMART" id="SM00220">
    <property type="entry name" value="S_TKc"/>
    <property type="match status" value="1"/>
</dbReference>
<dbReference type="InterPro" id="IPR000719">
    <property type="entry name" value="Prot_kinase_dom"/>
</dbReference>
<reference evidence="8" key="1">
    <citation type="submission" date="2016-05" db="EMBL/GenBank/DDBJ databases">
        <title>Comparative genomics of biotechnologically important yeasts.</title>
        <authorList>
            <consortium name="DOE Joint Genome Institute"/>
            <person name="Riley R."/>
            <person name="Haridas S."/>
            <person name="Wolfe K.H."/>
            <person name="Lopes M.R."/>
            <person name="Hittinger C.T."/>
            <person name="Goker M."/>
            <person name="Salamov A."/>
            <person name="Wisecaver J."/>
            <person name="Long T.M."/>
            <person name="Aerts A.L."/>
            <person name="Barry K."/>
            <person name="Choi C."/>
            <person name="Clum A."/>
            <person name="Coughlan A.Y."/>
            <person name="Deshpande S."/>
            <person name="Douglass A.P."/>
            <person name="Hanson S.J."/>
            <person name="Klenk H.-P."/>
            <person name="Labutti K."/>
            <person name="Lapidus A."/>
            <person name="Lindquist E."/>
            <person name="Lipzen A."/>
            <person name="Meier-Kolthoff J.P."/>
            <person name="Ohm R.A."/>
            <person name="Otillar R.P."/>
            <person name="Pangilinan J."/>
            <person name="Peng Y."/>
            <person name="Rokas A."/>
            <person name="Rosa C.A."/>
            <person name="Scheuner C."/>
            <person name="Sibirny A.A."/>
            <person name="Slot J.C."/>
            <person name="Stielow J.B."/>
            <person name="Sun H."/>
            <person name="Kurtzman C.P."/>
            <person name="Blackwell M."/>
            <person name="Grigoriev I.V."/>
            <person name="Jeffries T.W."/>
        </authorList>
    </citation>
    <scope>NUCLEOTIDE SEQUENCE [LARGE SCALE GENOMIC DNA]</scope>
    <source>
        <strain evidence="8">NRRL Y-17324</strain>
    </source>
</reference>
<keyword evidence="1" id="KW-0723">Serine/threonine-protein kinase</keyword>
<dbReference type="PROSITE" id="PS50011">
    <property type="entry name" value="PROTEIN_KINASE_DOM"/>
    <property type="match status" value="1"/>
</dbReference>
<evidence type="ECO:0000259" key="6">
    <source>
        <dbReference type="PROSITE" id="PS50011"/>
    </source>
</evidence>
<keyword evidence="3" id="KW-0547">Nucleotide-binding</keyword>
<accession>A0A1E4SHX3</accession>
<keyword evidence="5" id="KW-0067">ATP-binding</keyword>
<evidence type="ECO:0000313" key="8">
    <source>
        <dbReference type="Proteomes" id="UP000094285"/>
    </source>
</evidence>
<feature type="domain" description="Protein kinase" evidence="6">
    <location>
        <begin position="50"/>
        <end position="365"/>
    </location>
</feature>
<organism evidence="7 8">
    <name type="scientific">Suhomyces tanzawaensis NRRL Y-17324</name>
    <dbReference type="NCBI Taxonomy" id="984487"/>
    <lineage>
        <taxon>Eukaryota</taxon>
        <taxon>Fungi</taxon>
        <taxon>Dikarya</taxon>
        <taxon>Ascomycota</taxon>
        <taxon>Saccharomycotina</taxon>
        <taxon>Pichiomycetes</taxon>
        <taxon>Debaryomycetaceae</taxon>
        <taxon>Suhomyces</taxon>
    </lineage>
</organism>
<evidence type="ECO:0000256" key="1">
    <source>
        <dbReference type="ARBA" id="ARBA00022527"/>
    </source>
</evidence>
<protein>
    <submittedName>
        <fullName evidence="7">Kinase-like protein</fullName>
    </submittedName>
</protein>
<dbReference type="OrthoDB" id="4062651at2759"/>